<evidence type="ECO:0000313" key="3">
    <source>
        <dbReference type="Proteomes" id="UP000002668"/>
    </source>
</evidence>
<name>E4ZVS0_LEPMJ</name>
<feature type="compositionally biased region" description="Basic residues" evidence="1">
    <location>
        <begin position="268"/>
        <end position="277"/>
    </location>
</feature>
<protein>
    <recommendedName>
        <fullName evidence="4">C2H2-type domain-containing protein</fullName>
    </recommendedName>
</protein>
<feature type="compositionally biased region" description="Polar residues" evidence="1">
    <location>
        <begin position="293"/>
        <end position="306"/>
    </location>
</feature>
<feature type="region of interest" description="Disordered" evidence="1">
    <location>
        <begin position="218"/>
        <end position="306"/>
    </location>
</feature>
<proteinExistence type="predicted"/>
<keyword evidence="3" id="KW-1185">Reference proteome</keyword>
<dbReference type="eggNOG" id="ENOG502S60G">
    <property type="taxonomic scope" value="Eukaryota"/>
</dbReference>
<dbReference type="AlphaFoldDB" id="E4ZVS0"/>
<dbReference type="Proteomes" id="UP000002668">
    <property type="component" value="Genome"/>
</dbReference>
<dbReference type="GO" id="GO:0003700">
    <property type="term" value="F:DNA-binding transcription factor activity"/>
    <property type="evidence" value="ECO:0007669"/>
    <property type="project" value="InterPro"/>
</dbReference>
<feature type="region of interest" description="Disordered" evidence="1">
    <location>
        <begin position="485"/>
        <end position="509"/>
    </location>
</feature>
<dbReference type="Gene3D" id="3.30.160.60">
    <property type="entry name" value="Classic Zinc Finger"/>
    <property type="match status" value="1"/>
</dbReference>
<evidence type="ECO:0000313" key="2">
    <source>
        <dbReference type="EMBL" id="CBX95696.1"/>
    </source>
</evidence>
<gene>
    <name evidence="2" type="ORF">LEMA_P028480.1</name>
</gene>
<dbReference type="InParanoid" id="E4ZVS0"/>
<dbReference type="VEuPathDB" id="FungiDB:LEMA_P028480.1"/>
<dbReference type="GeneID" id="13288336"/>
<feature type="compositionally biased region" description="Basic and acidic residues" evidence="1">
    <location>
        <begin position="492"/>
        <end position="509"/>
    </location>
</feature>
<sequence length="509" mass="58079">MAINQYRDLPQIQGYYIWPVDHEYHLPTYKQTIMGLEPISDYSDDSDNGLVNLQPMQRFRHDQGPFHPQTPVTRTPSSSPIEKNYAQQWHFVDMARTLSPECSSTSGFSSHASHCELRSSPMYHPDLYSGSKECPQSQHSYPSTEPFEIGSYLLGTSISHTVVNPRELEIERPVLQPEAGGEEVEGIQDATFEQEMNYNQDTLTSNSDTCSTRTHYAASGIRHSARDAESVQPVDDQEGPASDSDYNPFNRSSKRKRSSASTRGLGRATRRRVHKRKDSFVSSSLHSTKRNRQTSNAPRSSPKTINSIEERRHFPCPLAPYGCESEFASKNEWKRHVSTQHIKTAFWRCDICAPTSDPKDKDSLYHNDFNRMDLFRQHLRRMHARPKDKLARSHADYPVNEANLADHQTRCFSKLRKAPQRSSCIFCPKDFSGPNSWADRMDHVGSHLEKDRRVGMNILDISSWRKDPGLEQYLLDEGLIRSKGGEWSIGDGRPRGRAFVESEDNSGKQ</sequence>
<dbReference type="PANTHER" id="PTHR23225">
    <property type="entry name" value="ZINC FINGER PROTEIN"/>
    <property type="match status" value="1"/>
</dbReference>
<reference evidence="3" key="1">
    <citation type="journal article" date="2011" name="Nat. Commun.">
        <title>Effector diversification within compartments of the Leptosphaeria maculans genome affected by Repeat-Induced Point mutations.</title>
        <authorList>
            <person name="Rouxel T."/>
            <person name="Grandaubert J."/>
            <person name="Hane J.K."/>
            <person name="Hoede C."/>
            <person name="van de Wouw A.P."/>
            <person name="Couloux A."/>
            <person name="Dominguez V."/>
            <person name="Anthouard V."/>
            <person name="Bally P."/>
            <person name="Bourras S."/>
            <person name="Cozijnsen A.J."/>
            <person name="Ciuffetti L.M."/>
            <person name="Degrave A."/>
            <person name="Dilmaghani A."/>
            <person name="Duret L."/>
            <person name="Fudal I."/>
            <person name="Goodwin S.B."/>
            <person name="Gout L."/>
            <person name="Glaser N."/>
            <person name="Linglin J."/>
            <person name="Kema G.H.J."/>
            <person name="Lapalu N."/>
            <person name="Lawrence C.B."/>
            <person name="May K."/>
            <person name="Meyer M."/>
            <person name="Ollivier B."/>
            <person name="Poulain J."/>
            <person name="Schoch C.L."/>
            <person name="Simon A."/>
            <person name="Spatafora J.W."/>
            <person name="Stachowiak A."/>
            <person name="Turgeon B.G."/>
            <person name="Tyler B.M."/>
            <person name="Vincent D."/>
            <person name="Weissenbach J."/>
            <person name="Amselem J."/>
            <person name="Quesneville H."/>
            <person name="Oliver R.P."/>
            <person name="Wincker P."/>
            <person name="Balesdent M.-H."/>
            <person name="Howlett B.J."/>
        </authorList>
    </citation>
    <scope>NUCLEOTIDE SEQUENCE [LARGE SCALE GENOMIC DNA]</scope>
    <source>
        <strain evidence="3">JN3 / isolate v23.1.3 / race Av1-4-5-6-7-8</strain>
    </source>
</reference>
<dbReference type="EMBL" id="FP929127">
    <property type="protein sequence ID" value="CBX95696.1"/>
    <property type="molecule type" value="Genomic_DNA"/>
</dbReference>
<dbReference type="OrthoDB" id="5388486at2759"/>
<evidence type="ECO:0008006" key="4">
    <source>
        <dbReference type="Google" id="ProtNLM"/>
    </source>
</evidence>
<evidence type="ECO:0000256" key="1">
    <source>
        <dbReference type="SAM" id="MobiDB-lite"/>
    </source>
</evidence>
<dbReference type="HOGENOM" id="CLU_532067_0_0_1"/>
<dbReference type="PANTHER" id="PTHR23225:SF2">
    <property type="entry name" value="AT09679P-RELATED"/>
    <property type="match status" value="1"/>
</dbReference>
<organism evidence="3">
    <name type="scientific">Leptosphaeria maculans (strain JN3 / isolate v23.1.3 / race Av1-4-5-6-7-8)</name>
    <name type="common">Blackleg fungus</name>
    <name type="synonym">Phoma lingam</name>
    <dbReference type="NCBI Taxonomy" id="985895"/>
    <lineage>
        <taxon>Eukaryota</taxon>
        <taxon>Fungi</taxon>
        <taxon>Dikarya</taxon>
        <taxon>Ascomycota</taxon>
        <taxon>Pezizomycotina</taxon>
        <taxon>Dothideomycetes</taxon>
        <taxon>Pleosporomycetidae</taxon>
        <taxon>Pleosporales</taxon>
        <taxon>Pleosporineae</taxon>
        <taxon>Leptosphaeriaceae</taxon>
        <taxon>Plenodomus</taxon>
        <taxon>Plenodomus lingam/Leptosphaeria maculans species complex</taxon>
    </lineage>
</organism>
<dbReference type="OMA" id="YWRCDLC"/>
<accession>E4ZVS0</accession>
<dbReference type="InterPro" id="IPR039970">
    <property type="entry name" value="TF_Grauzone"/>
</dbReference>